<keyword evidence="2 4" id="KW-0648">Protein biosynthesis</keyword>
<evidence type="ECO:0000259" key="5">
    <source>
        <dbReference type="Pfam" id="PF04073"/>
    </source>
</evidence>
<evidence type="ECO:0000256" key="1">
    <source>
        <dbReference type="ARBA" id="ARBA00009798"/>
    </source>
</evidence>
<dbReference type="InterPro" id="IPR007214">
    <property type="entry name" value="YbaK/aa-tRNA-synth-assoc-dom"/>
</dbReference>
<sequence length="162" mass="17451">MGKHKTPVTPAVHALRAAGVAFGNHPYRYVDHGGTAQCARELEVDEHAVVKTLIMEDDRQQPLVVLMHGDREVSTKALARAIGAKTVQPCAPAVAGRHSGYQVGGTSPFGTRHPMPVYMEATILELPRIWINGGSRGYLVSMEPREAARVLAAVLVNVAQPE</sequence>
<evidence type="ECO:0000256" key="3">
    <source>
        <dbReference type="ARBA" id="ARBA00023239"/>
    </source>
</evidence>
<keyword evidence="3 4" id="KW-0456">Lyase</keyword>
<reference evidence="6 7" key="1">
    <citation type="submission" date="2018-07" db="EMBL/GenBank/DDBJ databases">
        <title>Genomic Encyclopedia of Type Strains, Phase IV (KMG-IV): sequencing the most valuable type-strain genomes for metagenomic binning, comparative biology and taxonomic classification.</title>
        <authorList>
            <person name="Goeker M."/>
        </authorList>
    </citation>
    <scope>NUCLEOTIDE SEQUENCE [LARGE SCALE GENOMIC DNA]</scope>
    <source>
        <strain evidence="6 7">DSM 26407</strain>
    </source>
</reference>
<dbReference type="RefSeq" id="WP_114278740.1">
    <property type="nucleotide sequence ID" value="NZ_QPJY01000002.1"/>
</dbReference>
<accession>A0A369CHG2</accession>
<dbReference type="GO" id="GO:0006412">
    <property type="term" value="P:translation"/>
    <property type="evidence" value="ECO:0007669"/>
    <property type="project" value="UniProtKB-KW"/>
</dbReference>
<dbReference type="GO" id="GO:0002161">
    <property type="term" value="F:aminoacyl-tRNA deacylase activity"/>
    <property type="evidence" value="ECO:0007669"/>
    <property type="project" value="InterPro"/>
</dbReference>
<dbReference type="GO" id="GO:0016829">
    <property type="term" value="F:lyase activity"/>
    <property type="evidence" value="ECO:0007669"/>
    <property type="project" value="UniProtKB-KW"/>
</dbReference>
<dbReference type="SUPFAM" id="SSF55826">
    <property type="entry name" value="YbaK/ProRS associated domain"/>
    <property type="match status" value="1"/>
</dbReference>
<dbReference type="EMBL" id="QPJY01000002">
    <property type="protein sequence ID" value="RCX31907.1"/>
    <property type="molecule type" value="Genomic_DNA"/>
</dbReference>
<dbReference type="Gene3D" id="3.90.960.10">
    <property type="entry name" value="YbaK/aminoacyl-tRNA synthetase-associated domain"/>
    <property type="match status" value="1"/>
</dbReference>
<dbReference type="CDD" id="cd00002">
    <property type="entry name" value="YbaK_deacylase"/>
    <property type="match status" value="1"/>
</dbReference>
<evidence type="ECO:0000313" key="6">
    <source>
        <dbReference type="EMBL" id="RCX31907.1"/>
    </source>
</evidence>
<evidence type="ECO:0000256" key="2">
    <source>
        <dbReference type="ARBA" id="ARBA00022917"/>
    </source>
</evidence>
<dbReference type="AlphaFoldDB" id="A0A369CHG2"/>
<dbReference type="PANTHER" id="PTHR30411">
    <property type="entry name" value="CYTOPLASMIC PROTEIN"/>
    <property type="match status" value="1"/>
</dbReference>
<dbReference type="InterPro" id="IPR036754">
    <property type="entry name" value="YbaK/aa-tRNA-synt-asso_dom_sf"/>
</dbReference>
<keyword evidence="7" id="KW-1185">Reference proteome</keyword>
<organism evidence="6 7">
    <name type="scientific">Thioalbus denitrificans</name>
    <dbReference type="NCBI Taxonomy" id="547122"/>
    <lineage>
        <taxon>Bacteria</taxon>
        <taxon>Pseudomonadati</taxon>
        <taxon>Pseudomonadota</taxon>
        <taxon>Gammaproteobacteria</taxon>
        <taxon>Chromatiales</taxon>
        <taxon>Ectothiorhodospiraceae</taxon>
        <taxon>Thioalbus</taxon>
    </lineage>
</organism>
<comment type="similarity">
    <text evidence="1 4">Belongs to the prolyl-tRNA editing family. YbaK/EbsC subfamily.</text>
</comment>
<evidence type="ECO:0000313" key="7">
    <source>
        <dbReference type="Proteomes" id="UP000252707"/>
    </source>
</evidence>
<dbReference type="Proteomes" id="UP000252707">
    <property type="component" value="Unassembled WGS sequence"/>
</dbReference>
<dbReference type="InterPro" id="IPR004369">
    <property type="entry name" value="Prolyl-tRNA_editing_YbaK/EbsC"/>
</dbReference>
<feature type="domain" description="YbaK/aminoacyl-tRNA synthetase-associated" evidence="5">
    <location>
        <begin position="36"/>
        <end position="147"/>
    </location>
</feature>
<dbReference type="EC" id="4.2.-.-" evidence="4"/>
<evidence type="ECO:0000256" key="4">
    <source>
        <dbReference type="PIRNR" id="PIRNR006181"/>
    </source>
</evidence>
<comment type="caution">
    <text evidence="6">The sequence shown here is derived from an EMBL/GenBank/DDBJ whole genome shotgun (WGS) entry which is preliminary data.</text>
</comment>
<proteinExistence type="inferred from homology"/>
<protein>
    <recommendedName>
        <fullName evidence="4">Cys-tRNA(Pro)/Cys-tRNA(Cys) deacylase</fullName>
        <ecNumber evidence="4">4.2.-.-</ecNumber>
    </recommendedName>
</protein>
<dbReference type="PANTHER" id="PTHR30411:SF0">
    <property type="entry name" value="CYS-TRNA(PRO)_CYS-TRNA(CYS) DEACYLASE YBAK"/>
    <property type="match status" value="1"/>
</dbReference>
<dbReference type="PIRSF" id="PIRSF006181">
    <property type="entry name" value="EbsC_YbaK"/>
    <property type="match status" value="1"/>
</dbReference>
<gene>
    <name evidence="6" type="ORF">DFQ59_102254</name>
</gene>
<dbReference type="OrthoDB" id="9809296at2"/>
<dbReference type="Pfam" id="PF04073">
    <property type="entry name" value="tRNA_edit"/>
    <property type="match status" value="1"/>
</dbReference>
<name>A0A369CHG2_9GAMM</name>